<gene>
    <name evidence="3" type="ORF">X975_07485</name>
</gene>
<feature type="non-terminal residue" evidence="3">
    <location>
        <position position="235"/>
    </location>
</feature>
<protein>
    <recommendedName>
        <fullName evidence="2">DDE-1 domain-containing protein</fullName>
    </recommendedName>
</protein>
<keyword evidence="4" id="KW-1185">Reference proteome</keyword>
<evidence type="ECO:0000256" key="1">
    <source>
        <dbReference type="SAM" id="MobiDB-lite"/>
    </source>
</evidence>
<proteinExistence type="predicted"/>
<feature type="compositionally biased region" description="Basic and acidic residues" evidence="1">
    <location>
        <begin position="171"/>
        <end position="185"/>
    </location>
</feature>
<accession>A0A087V0C4</accession>
<dbReference type="OMA" id="ARANDIH"/>
<reference evidence="3 4" key="1">
    <citation type="submission" date="2013-11" db="EMBL/GenBank/DDBJ databases">
        <title>Genome sequencing of Stegodyphus mimosarum.</title>
        <authorList>
            <person name="Bechsgaard J."/>
        </authorList>
    </citation>
    <scope>NUCLEOTIDE SEQUENCE [LARGE SCALE GENOMIC DNA]</scope>
</reference>
<dbReference type="EMBL" id="KK122589">
    <property type="protein sequence ID" value="KFM83063.1"/>
    <property type="molecule type" value="Genomic_DNA"/>
</dbReference>
<sequence>MISETGYINPDLFAEWLKHFQKHSNCNVDNKVLLLLDGHTSHSKNLQAYEFSRKNGIVLLQPSGHTTYCLQPLDIAFFGPLQTYFTQAQEMFLRLCKGDRIYQSQMSKLFNEAYGRADTVGIAESAFRASGIWKVNRHVFTDDQFAPADVLQPSETPVSPSSSDYDEDRSDNENTRFRTVLEKISPRAKKNPNPTGPSSSRSAPKFNKMQKHKKETKKLVIHGFVYYVKKPRKKK</sequence>
<feature type="compositionally biased region" description="Polar residues" evidence="1">
    <location>
        <begin position="153"/>
        <end position="163"/>
    </location>
</feature>
<evidence type="ECO:0000259" key="2">
    <source>
        <dbReference type="Pfam" id="PF03184"/>
    </source>
</evidence>
<organism evidence="3 4">
    <name type="scientific">Stegodyphus mimosarum</name>
    <name type="common">African social velvet spider</name>
    <dbReference type="NCBI Taxonomy" id="407821"/>
    <lineage>
        <taxon>Eukaryota</taxon>
        <taxon>Metazoa</taxon>
        <taxon>Ecdysozoa</taxon>
        <taxon>Arthropoda</taxon>
        <taxon>Chelicerata</taxon>
        <taxon>Arachnida</taxon>
        <taxon>Araneae</taxon>
        <taxon>Araneomorphae</taxon>
        <taxon>Entelegynae</taxon>
        <taxon>Eresoidea</taxon>
        <taxon>Eresidae</taxon>
        <taxon>Stegodyphus</taxon>
    </lineage>
</organism>
<name>A0A087V0C4_STEMI</name>
<dbReference type="Pfam" id="PF03184">
    <property type="entry name" value="DDE_1"/>
    <property type="match status" value="1"/>
</dbReference>
<feature type="compositionally biased region" description="Polar residues" evidence="1">
    <location>
        <begin position="192"/>
        <end position="202"/>
    </location>
</feature>
<evidence type="ECO:0000313" key="4">
    <source>
        <dbReference type="Proteomes" id="UP000054359"/>
    </source>
</evidence>
<feature type="domain" description="DDE-1" evidence="2">
    <location>
        <begin position="4"/>
        <end position="89"/>
    </location>
</feature>
<dbReference type="InterPro" id="IPR004875">
    <property type="entry name" value="DDE_SF_endonuclease_dom"/>
</dbReference>
<feature type="compositionally biased region" description="Basic residues" evidence="1">
    <location>
        <begin position="208"/>
        <end position="217"/>
    </location>
</feature>
<dbReference type="Proteomes" id="UP000054359">
    <property type="component" value="Unassembled WGS sequence"/>
</dbReference>
<dbReference type="GO" id="GO:0003676">
    <property type="term" value="F:nucleic acid binding"/>
    <property type="evidence" value="ECO:0007669"/>
    <property type="project" value="InterPro"/>
</dbReference>
<evidence type="ECO:0000313" key="3">
    <source>
        <dbReference type="EMBL" id="KFM83063.1"/>
    </source>
</evidence>
<feature type="region of interest" description="Disordered" evidence="1">
    <location>
        <begin position="150"/>
        <end position="217"/>
    </location>
</feature>
<dbReference type="AlphaFoldDB" id="A0A087V0C4"/>
<dbReference type="OrthoDB" id="6437486at2759"/>